<gene>
    <name evidence="3" type="ORF">PR003_g19853</name>
</gene>
<dbReference type="EMBL" id="QXFT01001709">
    <property type="protein sequence ID" value="KAE9312081.1"/>
    <property type="molecule type" value="Genomic_DNA"/>
</dbReference>
<protein>
    <recommendedName>
        <fullName evidence="5">Secreted protein</fullName>
    </recommendedName>
</protein>
<sequence length="90" mass="9974">MCCLTCSLTYCLTCCFFCCCMCCCMCCSICFEAIPDRSLTLSSLTSKTLVRRRARNCLAISWQTGNNVRRYGQTTPGESSSPQVIPRLTG</sequence>
<keyword evidence="2" id="KW-0732">Signal</keyword>
<comment type="caution">
    <text evidence="3">The sequence shown here is derived from an EMBL/GenBank/DDBJ whole genome shotgun (WGS) entry which is preliminary data.</text>
</comment>
<evidence type="ECO:0000313" key="3">
    <source>
        <dbReference type="EMBL" id="KAE9312081.1"/>
    </source>
</evidence>
<evidence type="ECO:0008006" key="5">
    <source>
        <dbReference type="Google" id="ProtNLM"/>
    </source>
</evidence>
<proteinExistence type="predicted"/>
<feature type="region of interest" description="Disordered" evidence="1">
    <location>
        <begin position="69"/>
        <end position="90"/>
    </location>
</feature>
<accession>A0A6A4DPF1</accession>
<evidence type="ECO:0000256" key="2">
    <source>
        <dbReference type="SAM" id="SignalP"/>
    </source>
</evidence>
<evidence type="ECO:0000313" key="4">
    <source>
        <dbReference type="Proteomes" id="UP000434957"/>
    </source>
</evidence>
<feature type="chain" id="PRO_5042614300" description="Secreted protein" evidence="2">
    <location>
        <begin position="27"/>
        <end position="90"/>
    </location>
</feature>
<keyword evidence="4" id="KW-1185">Reference proteome</keyword>
<dbReference type="AlphaFoldDB" id="A0A6A4DPF1"/>
<feature type="compositionally biased region" description="Polar residues" evidence="1">
    <location>
        <begin position="69"/>
        <end position="83"/>
    </location>
</feature>
<reference evidence="3 4" key="1">
    <citation type="submission" date="2018-08" db="EMBL/GenBank/DDBJ databases">
        <title>Genomic investigation of the strawberry pathogen Phytophthora fragariae indicates pathogenicity is determined by transcriptional variation in three key races.</title>
        <authorList>
            <person name="Adams T.M."/>
            <person name="Armitage A.D."/>
            <person name="Sobczyk M.K."/>
            <person name="Bates H.J."/>
            <person name="Dunwell J.M."/>
            <person name="Nellist C.F."/>
            <person name="Harrison R.J."/>
        </authorList>
    </citation>
    <scope>NUCLEOTIDE SEQUENCE [LARGE SCALE GENOMIC DNA]</scope>
    <source>
        <strain evidence="3 4">SCRP333</strain>
    </source>
</reference>
<evidence type="ECO:0000256" key="1">
    <source>
        <dbReference type="SAM" id="MobiDB-lite"/>
    </source>
</evidence>
<name>A0A6A4DPF1_9STRA</name>
<dbReference type="Proteomes" id="UP000434957">
    <property type="component" value="Unassembled WGS sequence"/>
</dbReference>
<organism evidence="3 4">
    <name type="scientific">Phytophthora rubi</name>
    <dbReference type="NCBI Taxonomy" id="129364"/>
    <lineage>
        <taxon>Eukaryota</taxon>
        <taxon>Sar</taxon>
        <taxon>Stramenopiles</taxon>
        <taxon>Oomycota</taxon>
        <taxon>Peronosporomycetes</taxon>
        <taxon>Peronosporales</taxon>
        <taxon>Peronosporaceae</taxon>
        <taxon>Phytophthora</taxon>
    </lineage>
</organism>
<feature type="signal peptide" evidence="2">
    <location>
        <begin position="1"/>
        <end position="26"/>
    </location>
</feature>